<keyword evidence="2" id="KW-1185">Reference proteome</keyword>
<comment type="caution">
    <text evidence="1">The sequence shown here is derived from an EMBL/GenBank/DDBJ whole genome shotgun (WGS) entry which is preliminary data.</text>
</comment>
<gene>
    <name evidence="1" type="ORF">MLD38_009042</name>
</gene>
<proteinExistence type="predicted"/>
<protein>
    <submittedName>
        <fullName evidence="1">Uncharacterized protein</fullName>
    </submittedName>
</protein>
<evidence type="ECO:0000313" key="1">
    <source>
        <dbReference type="EMBL" id="KAI4383170.1"/>
    </source>
</evidence>
<reference evidence="2" key="1">
    <citation type="journal article" date="2023" name="Front. Plant Sci.">
        <title>Chromosomal-level genome assembly of Melastoma candidum provides insights into trichome evolution.</title>
        <authorList>
            <person name="Zhong Y."/>
            <person name="Wu W."/>
            <person name="Sun C."/>
            <person name="Zou P."/>
            <person name="Liu Y."/>
            <person name="Dai S."/>
            <person name="Zhou R."/>
        </authorList>
    </citation>
    <scope>NUCLEOTIDE SEQUENCE [LARGE SCALE GENOMIC DNA]</scope>
</reference>
<evidence type="ECO:0000313" key="2">
    <source>
        <dbReference type="Proteomes" id="UP001057402"/>
    </source>
</evidence>
<dbReference type="EMBL" id="CM042882">
    <property type="protein sequence ID" value="KAI4383170.1"/>
    <property type="molecule type" value="Genomic_DNA"/>
</dbReference>
<dbReference type="Proteomes" id="UP001057402">
    <property type="component" value="Chromosome 3"/>
</dbReference>
<name>A0ACB9RW83_9MYRT</name>
<organism evidence="1 2">
    <name type="scientific">Melastoma candidum</name>
    <dbReference type="NCBI Taxonomy" id="119954"/>
    <lineage>
        <taxon>Eukaryota</taxon>
        <taxon>Viridiplantae</taxon>
        <taxon>Streptophyta</taxon>
        <taxon>Embryophyta</taxon>
        <taxon>Tracheophyta</taxon>
        <taxon>Spermatophyta</taxon>
        <taxon>Magnoliopsida</taxon>
        <taxon>eudicotyledons</taxon>
        <taxon>Gunneridae</taxon>
        <taxon>Pentapetalae</taxon>
        <taxon>rosids</taxon>
        <taxon>malvids</taxon>
        <taxon>Myrtales</taxon>
        <taxon>Melastomataceae</taxon>
        <taxon>Melastomatoideae</taxon>
        <taxon>Melastomateae</taxon>
        <taxon>Melastoma</taxon>
    </lineage>
</organism>
<accession>A0ACB9RW83</accession>
<sequence length="344" mass="39265">MPAIRATNPWSHPSPLLPPSFTASRRRRHRNELYRPTIQSPVMPLPHPDHHRHHHHHQQQQQPSHNRHSPFLRRAAPNSLPDFLLTALSLLFLFSSSFQSSSSRIPPFSCPLFPRRFPKFSSSMSISSPNPNKSSRKLNFPTPQSLSDYLQTRLPSDSFSTWGVKPGTKNLHNLWLEISEGEASLEPDSNSGLSIPLRTLHVVSLRIFAPEDDCLVLVEFQQEMSDGSLRRRERFLSEKMKPGERPEDAAVRAVREELGNEAVVRLIDGSYRTRVEERESASYPGLPACYVMHFFDARAVEGLPLPGEKEEFWTEEVGESEVEGKALTVKRHCWKWVLADCDRA</sequence>